<dbReference type="Proteomes" id="UP000053555">
    <property type="component" value="Unassembled WGS sequence"/>
</dbReference>
<dbReference type="AlphaFoldDB" id="A0A0B2Q368"/>
<organism evidence="1">
    <name type="scientific">Glycine soja</name>
    <name type="common">Wild soybean</name>
    <dbReference type="NCBI Taxonomy" id="3848"/>
    <lineage>
        <taxon>Eukaryota</taxon>
        <taxon>Viridiplantae</taxon>
        <taxon>Streptophyta</taxon>
        <taxon>Embryophyta</taxon>
        <taxon>Tracheophyta</taxon>
        <taxon>Spermatophyta</taxon>
        <taxon>Magnoliopsida</taxon>
        <taxon>eudicotyledons</taxon>
        <taxon>Gunneridae</taxon>
        <taxon>Pentapetalae</taxon>
        <taxon>rosids</taxon>
        <taxon>fabids</taxon>
        <taxon>Fabales</taxon>
        <taxon>Fabaceae</taxon>
        <taxon>Papilionoideae</taxon>
        <taxon>50 kb inversion clade</taxon>
        <taxon>NPAAA clade</taxon>
        <taxon>indigoferoid/millettioid clade</taxon>
        <taxon>Phaseoleae</taxon>
        <taxon>Glycine</taxon>
        <taxon>Glycine subgen. Soja</taxon>
    </lineage>
</organism>
<dbReference type="EMBL" id="KN661761">
    <property type="protein sequence ID" value="KHN14428.1"/>
    <property type="molecule type" value="Genomic_DNA"/>
</dbReference>
<sequence length="67" mass="7452">MRRSKRCRGDCGVQLMVSWLGGARSDLEKGGGDVIRREEGVSGGPWWLQRDGAPSKKMGCFCFVYKV</sequence>
<evidence type="ECO:0000313" key="1">
    <source>
        <dbReference type="EMBL" id="KHN14428.1"/>
    </source>
</evidence>
<protein>
    <submittedName>
        <fullName evidence="1">Uncharacterized protein</fullName>
    </submittedName>
</protein>
<reference evidence="1" key="1">
    <citation type="submission" date="2014-07" db="EMBL/GenBank/DDBJ databases">
        <title>Identification of a novel salt tolerance gene in wild soybean by whole-genome sequencing.</title>
        <authorList>
            <person name="Lam H.-M."/>
            <person name="Qi X."/>
            <person name="Li M.-W."/>
            <person name="Liu X."/>
            <person name="Xie M."/>
            <person name="Ni M."/>
            <person name="Xu X."/>
        </authorList>
    </citation>
    <scope>NUCLEOTIDE SEQUENCE [LARGE SCALE GENOMIC DNA]</scope>
    <source>
        <tissue evidence="1">Root</tissue>
    </source>
</reference>
<name>A0A0B2Q368_GLYSO</name>
<gene>
    <name evidence="1" type="ORF">glysoja_041298</name>
</gene>
<proteinExistence type="predicted"/>
<accession>A0A0B2Q368</accession>